<evidence type="ECO:0000313" key="2">
    <source>
        <dbReference type="Proteomes" id="UP000010552"/>
    </source>
</evidence>
<protein>
    <submittedName>
        <fullName evidence="1">Uncharacterized protein</fullName>
    </submittedName>
</protein>
<accession>L5L8J8</accession>
<dbReference type="InParanoid" id="L5L8J8"/>
<keyword evidence="2" id="KW-1185">Reference proteome</keyword>
<dbReference type="Proteomes" id="UP000010552">
    <property type="component" value="Unassembled WGS sequence"/>
</dbReference>
<proteinExistence type="predicted"/>
<sequence>MAPTAPPSAFPSSVQEPVPEGALLALAKISAPSRFPPATACQLGVSWRVAGIQAGTQPLVPSESPDLS</sequence>
<evidence type="ECO:0000313" key="1">
    <source>
        <dbReference type="EMBL" id="ELK19368.1"/>
    </source>
</evidence>
<reference evidence="2" key="1">
    <citation type="journal article" date="2013" name="Science">
        <title>Comparative analysis of bat genomes provides insight into the evolution of flight and immunity.</title>
        <authorList>
            <person name="Zhang G."/>
            <person name="Cowled C."/>
            <person name="Shi Z."/>
            <person name="Huang Z."/>
            <person name="Bishop-Lilly K.A."/>
            <person name="Fang X."/>
            <person name="Wynne J.W."/>
            <person name="Xiong Z."/>
            <person name="Baker M.L."/>
            <person name="Zhao W."/>
            <person name="Tachedjian M."/>
            <person name="Zhu Y."/>
            <person name="Zhou P."/>
            <person name="Jiang X."/>
            <person name="Ng J."/>
            <person name="Yang L."/>
            <person name="Wu L."/>
            <person name="Xiao J."/>
            <person name="Feng Y."/>
            <person name="Chen Y."/>
            <person name="Sun X."/>
            <person name="Zhang Y."/>
            <person name="Marsh G.A."/>
            <person name="Crameri G."/>
            <person name="Broder C.C."/>
            <person name="Frey K.G."/>
            <person name="Wang L.F."/>
            <person name="Wang J."/>
        </authorList>
    </citation>
    <scope>NUCLEOTIDE SEQUENCE [LARGE SCALE GENOMIC DNA]</scope>
</reference>
<organism evidence="1 2">
    <name type="scientific">Pteropus alecto</name>
    <name type="common">Black flying fox</name>
    <dbReference type="NCBI Taxonomy" id="9402"/>
    <lineage>
        <taxon>Eukaryota</taxon>
        <taxon>Metazoa</taxon>
        <taxon>Chordata</taxon>
        <taxon>Craniata</taxon>
        <taxon>Vertebrata</taxon>
        <taxon>Euteleostomi</taxon>
        <taxon>Mammalia</taxon>
        <taxon>Eutheria</taxon>
        <taxon>Laurasiatheria</taxon>
        <taxon>Chiroptera</taxon>
        <taxon>Yinpterochiroptera</taxon>
        <taxon>Pteropodoidea</taxon>
        <taxon>Pteropodidae</taxon>
        <taxon>Pteropodinae</taxon>
        <taxon>Pteropus</taxon>
    </lineage>
</organism>
<gene>
    <name evidence="1" type="ORF">PAL_GLEAN10006020</name>
</gene>
<dbReference type="AlphaFoldDB" id="L5L8J8"/>
<name>L5L8J8_PTEAL</name>
<dbReference type="EMBL" id="KB030265">
    <property type="protein sequence ID" value="ELK19368.1"/>
    <property type="molecule type" value="Genomic_DNA"/>
</dbReference>